<evidence type="ECO:0000256" key="3">
    <source>
        <dbReference type="SAM" id="MobiDB-lite"/>
    </source>
</evidence>
<accession>A0ABR1Y6R3</accession>
<evidence type="ECO:0000313" key="6">
    <source>
        <dbReference type="Proteomes" id="UP001456524"/>
    </source>
</evidence>
<dbReference type="CDD" id="cd02216">
    <property type="entry name" value="cupin_GDO-like_N"/>
    <property type="match status" value="1"/>
</dbReference>
<evidence type="ECO:0000256" key="1">
    <source>
        <dbReference type="ARBA" id="ARBA00022964"/>
    </source>
</evidence>
<feature type="region of interest" description="Disordered" evidence="3">
    <location>
        <begin position="1"/>
        <end position="40"/>
    </location>
</feature>
<dbReference type="EMBL" id="JBBWUH010000001">
    <property type="protein sequence ID" value="KAK8177490.1"/>
    <property type="molecule type" value="Genomic_DNA"/>
</dbReference>
<protein>
    <submittedName>
        <fullName evidence="5">Gentisate 1,2-dioxygenase</fullName>
    </submittedName>
</protein>
<dbReference type="InterPro" id="IPR013096">
    <property type="entry name" value="Cupin_2"/>
</dbReference>
<name>A0ABR1Y6R3_9PEZI</name>
<evidence type="ECO:0000256" key="2">
    <source>
        <dbReference type="ARBA" id="ARBA00023002"/>
    </source>
</evidence>
<proteinExistence type="predicted"/>
<keyword evidence="6" id="KW-1185">Reference proteome</keyword>
<feature type="compositionally biased region" description="Polar residues" evidence="3">
    <location>
        <begin position="15"/>
        <end position="26"/>
    </location>
</feature>
<dbReference type="PANTHER" id="PTHR41517:SF1">
    <property type="entry name" value="CUPIN"/>
    <property type="match status" value="1"/>
</dbReference>
<evidence type="ECO:0000313" key="5">
    <source>
        <dbReference type="EMBL" id="KAK8177490.1"/>
    </source>
</evidence>
<gene>
    <name evidence="5" type="ORF">IWX90DRAFT_394942</name>
</gene>
<dbReference type="PANTHER" id="PTHR41517">
    <property type="entry name" value="1,2-DIOXYGENASE PROTEIN-RELATED"/>
    <property type="match status" value="1"/>
</dbReference>
<feature type="compositionally biased region" description="Low complexity" evidence="3">
    <location>
        <begin position="1"/>
        <end position="14"/>
    </location>
</feature>
<dbReference type="InterPro" id="IPR014710">
    <property type="entry name" value="RmlC-like_jellyroll"/>
</dbReference>
<dbReference type="InterPro" id="IPR011051">
    <property type="entry name" value="RmlC_Cupin_sf"/>
</dbReference>
<dbReference type="Proteomes" id="UP001456524">
    <property type="component" value="Unassembled WGS sequence"/>
</dbReference>
<organism evidence="5 6">
    <name type="scientific">Phyllosticta citrichinensis</name>
    <dbReference type="NCBI Taxonomy" id="1130410"/>
    <lineage>
        <taxon>Eukaryota</taxon>
        <taxon>Fungi</taxon>
        <taxon>Dikarya</taxon>
        <taxon>Ascomycota</taxon>
        <taxon>Pezizomycotina</taxon>
        <taxon>Dothideomycetes</taxon>
        <taxon>Dothideomycetes incertae sedis</taxon>
        <taxon>Botryosphaeriales</taxon>
        <taxon>Phyllostictaceae</taxon>
        <taxon>Phyllosticta</taxon>
    </lineage>
</organism>
<dbReference type="SUPFAM" id="SSF51182">
    <property type="entry name" value="RmlC-like cupins"/>
    <property type="match status" value="1"/>
</dbReference>
<comment type="caution">
    <text evidence="5">The sequence shown here is derived from an EMBL/GenBank/DDBJ whole genome shotgun (WGS) entry which is preliminary data.</text>
</comment>
<keyword evidence="2" id="KW-0560">Oxidoreductase</keyword>
<dbReference type="Gene3D" id="2.60.120.10">
    <property type="entry name" value="Jelly Rolls"/>
    <property type="match status" value="1"/>
</dbReference>
<feature type="domain" description="Cupin type-2" evidence="4">
    <location>
        <begin position="289"/>
        <end position="344"/>
    </location>
</feature>
<keyword evidence="1" id="KW-0223">Dioxygenase</keyword>
<evidence type="ECO:0000259" key="4">
    <source>
        <dbReference type="Pfam" id="PF07883"/>
    </source>
</evidence>
<dbReference type="InterPro" id="IPR047183">
    <property type="entry name" value="GDO-like"/>
</dbReference>
<feature type="domain" description="Cupin type-2" evidence="4">
    <location>
        <begin position="127"/>
        <end position="202"/>
    </location>
</feature>
<reference evidence="5 6" key="1">
    <citation type="journal article" date="2022" name="G3 (Bethesda)">
        <title>Enemy or ally: a genomic approach to elucidate the lifestyle of Phyllosticta citrichinaensis.</title>
        <authorList>
            <person name="Buijs V.A."/>
            <person name="Groenewald J.Z."/>
            <person name="Haridas S."/>
            <person name="LaButti K.M."/>
            <person name="Lipzen A."/>
            <person name="Martin F.M."/>
            <person name="Barry K."/>
            <person name="Grigoriev I.V."/>
            <person name="Crous P.W."/>
            <person name="Seidl M.F."/>
        </authorList>
    </citation>
    <scope>NUCLEOTIDE SEQUENCE [LARGE SCALE GENOMIC DNA]</scope>
    <source>
        <strain evidence="5 6">CBS 129764</strain>
    </source>
</reference>
<sequence>MASSAPLPSAATLSKFKSNGTPTIHTAPSPPSTISDHDHHNDAYDALISSLPSTATAPLWEQMAAMNPRVPNPTSVPHVWRWAAVRPQLLEAGRVVPEEKAERRVLMFVNPGSKWPPHTTDTLYAGLQLVNPGEVAAAHRHVAVATRFVIEGGGDAEPEPQTAFTAIQRRRIPMARHDLIVTPRWTWHDHGNRGASPVIWLDGLDIPVFQRVPVHFVEHFALPRYPAKEAQRDDCGWVVPWARMKAWLDEEAMGEGDGNGTRELDYVERRYMKPSGAEITATLGALAARLAAGAASPPKRETGSAVWHVVAGRGQTVMDGETLRWEEGDTIAVPAWREWQHVTDEGATVYLFRFDDLPMLRALGWYRVEGEDVEALADEE</sequence>
<dbReference type="Pfam" id="PF07883">
    <property type="entry name" value="Cupin_2"/>
    <property type="match status" value="2"/>
</dbReference>